<dbReference type="EMBL" id="VIGV01000248">
    <property type="protein sequence ID" value="TWS18323.1"/>
    <property type="molecule type" value="Genomic_DNA"/>
</dbReference>
<organism evidence="2 3">
    <name type="scientific">Tsukamurella sputi</name>
    <dbReference type="NCBI Taxonomy" id="2591848"/>
    <lineage>
        <taxon>Bacteria</taxon>
        <taxon>Bacillati</taxon>
        <taxon>Actinomycetota</taxon>
        <taxon>Actinomycetes</taxon>
        <taxon>Mycobacteriales</taxon>
        <taxon>Tsukamurellaceae</taxon>
        <taxon>Tsukamurella</taxon>
    </lineage>
</organism>
<feature type="non-terminal residue" evidence="2">
    <location>
        <position position="102"/>
    </location>
</feature>
<keyword evidence="3" id="KW-1185">Reference proteome</keyword>
<accession>A0A5C5R7N4</accession>
<feature type="transmembrane region" description="Helical" evidence="1">
    <location>
        <begin position="48"/>
        <end position="70"/>
    </location>
</feature>
<dbReference type="Proteomes" id="UP000319792">
    <property type="component" value="Unassembled WGS sequence"/>
</dbReference>
<evidence type="ECO:0000256" key="1">
    <source>
        <dbReference type="SAM" id="Phobius"/>
    </source>
</evidence>
<dbReference type="RefSeq" id="WP_146437933.1">
    <property type="nucleotide sequence ID" value="NZ_VIGV01000248.1"/>
</dbReference>
<keyword evidence="1" id="KW-1133">Transmembrane helix</keyword>
<dbReference type="AlphaFoldDB" id="A0A5C5R7N4"/>
<name>A0A5C5R7N4_9ACTN</name>
<protein>
    <submittedName>
        <fullName evidence="2">Uncharacterized protein</fullName>
    </submittedName>
</protein>
<evidence type="ECO:0000313" key="2">
    <source>
        <dbReference type="EMBL" id="TWS18323.1"/>
    </source>
</evidence>
<comment type="caution">
    <text evidence="2">The sequence shown here is derived from an EMBL/GenBank/DDBJ whole genome shotgun (WGS) entry which is preliminary data.</text>
</comment>
<evidence type="ECO:0000313" key="3">
    <source>
        <dbReference type="Proteomes" id="UP000319792"/>
    </source>
</evidence>
<reference evidence="2 3" key="1">
    <citation type="submission" date="2019-08" db="EMBL/GenBank/DDBJ databases">
        <title>Tsukamurella conjunctivitidis sp. nov., Tsukamurella assacharolytica sp. nov. and Tsukamurella sputae sp. nov. isolated from patients with conjunctivitis, bacteraemia (lymphoma) and respiratory infection (sputum) in Hong Kong.</title>
        <authorList>
            <person name="Fok K.M.N."/>
            <person name="Fong J.Y.H."/>
        </authorList>
    </citation>
    <scope>NUCLEOTIDE SEQUENCE [LARGE SCALE GENOMIC DNA]</scope>
    <source>
        <strain evidence="2 3">HKU70</strain>
    </source>
</reference>
<keyword evidence="1" id="KW-0812">Transmembrane</keyword>
<keyword evidence="1" id="KW-0472">Membrane</keyword>
<feature type="transmembrane region" description="Helical" evidence="1">
    <location>
        <begin position="82"/>
        <end position="101"/>
    </location>
</feature>
<proteinExistence type="predicted"/>
<gene>
    <name evidence="2" type="ORF">FK268_24005</name>
</gene>
<sequence>MSHGWMVAAYMVAGALVLAQWARAVWGSGALARLLRMLAARQGMSSNVRLLLLCVPLIGAVAFVVGAMMFPGMPKTGVRIAAWLLVALVVATVTTFVWSLVE</sequence>